<feature type="transmembrane region" description="Helical" evidence="5">
    <location>
        <begin position="92"/>
        <end position="112"/>
    </location>
</feature>
<reference evidence="6 7" key="1">
    <citation type="submission" date="2023-04" db="EMBL/GenBank/DDBJ databases">
        <title>YMD61, complete Genome.</title>
        <authorList>
            <person name="Zhang J."/>
        </authorList>
    </citation>
    <scope>NUCLEOTIDE SEQUENCE [LARGE SCALE GENOMIC DNA]</scope>
    <source>
        <strain evidence="6 7">YMD61</strain>
    </source>
</reference>
<evidence type="ECO:0000313" key="6">
    <source>
        <dbReference type="EMBL" id="WGV16281.1"/>
    </source>
</evidence>
<name>A0ABY8Q882_9RHOB</name>
<keyword evidence="4 5" id="KW-0472">Membrane</keyword>
<dbReference type="Proteomes" id="UP001230978">
    <property type="component" value="Chromosome"/>
</dbReference>
<protein>
    <submittedName>
        <fullName evidence="6">Isoprenylcysteine carboxylmethyltransferase family protein</fullName>
    </submittedName>
</protein>
<keyword evidence="7" id="KW-1185">Reference proteome</keyword>
<dbReference type="InterPro" id="IPR007269">
    <property type="entry name" value="ICMT_MeTrfase"/>
</dbReference>
<dbReference type="Pfam" id="PF04140">
    <property type="entry name" value="ICMT"/>
    <property type="match status" value="1"/>
</dbReference>
<feature type="transmembrane region" description="Helical" evidence="5">
    <location>
        <begin position="364"/>
        <end position="383"/>
    </location>
</feature>
<evidence type="ECO:0000313" key="7">
    <source>
        <dbReference type="Proteomes" id="UP001230978"/>
    </source>
</evidence>
<evidence type="ECO:0000256" key="2">
    <source>
        <dbReference type="ARBA" id="ARBA00022692"/>
    </source>
</evidence>
<evidence type="ECO:0000256" key="1">
    <source>
        <dbReference type="ARBA" id="ARBA00004141"/>
    </source>
</evidence>
<feature type="transmembrane region" description="Helical" evidence="5">
    <location>
        <begin position="296"/>
        <end position="319"/>
    </location>
</feature>
<dbReference type="EMBL" id="CP124535">
    <property type="protein sequence ID" value="WGV16281.1"/>
    <property type="molecule type" value="Genomic_DNA"/>
</dbReference>
<feature type="transmembrane region" description="Helical" evidence="5">
    <location>
        <begin position="49"/>
        <end position="71"/>
    </location>
</feature>
<evidence type="ECO:0000256" key="5">
    <source>
        <dbReference type="SAM" id="Phobius"/>
    </source>
</evidence>
<gene>
    <name evidence="6" type="ORF">QF092_00250</name>
</gene>
<feature type="transmembrane region" description="Helical" evidence="5">
    <location>
        <begin position="182"/>
        <end position="205"/>
    </location>
</feature>
<dbReference type="RefSeq" id="WP_281466470.1">
    <property type="nucleotide sequence ID" value="NZ_CP124535.1"/>
</dbReference>
<sequence>MDQVGSGSFALAEEPPRSATPTLQMAVVALSFLLAAWVVLWLRPTQDPAMAAVLMIVMMAVPGALSEYFLVQRRAGPADGMRRDRGQASAARVMQKIVGLWAIYGAMLFAYLMLPVYDAPLYDAFLRTFPVVLPWIMGLSIPYIALVDSLQTEPEDRLWRFGGLLLLREVDRDGIGNWLLGWLVKAFFLPLMFCFLTGYIADLWAFKLTDEGFGYRLFILSYQSLYFIDVAVGTLGYCMTLRLLGTHIRSAQPTVAGWVVALMCYPPFWPAISQAYLRYNPDWEWEAWLAGSPVLFAIWAVMILACLVVYVWATMAFGLRFSNLTHRGVITNGPYRYTKHPAYIAKNLSWWLVAIPFIPEDGSFLTALACCFMLLGVNTVYFLRAKTEERHMMEDPAYRAYAAWIERNGIFRRR</sequence>
<comment type="subcellular location">
    <subcellularLocation>
        <location evidence="1">Membrane</location>
        <topology evidence="1">Multi-pass membrane protein</topology>
    </subcellularLocation>
</comment>
<keyword evidence="2 5" id="KW-0812">Transmembrane</keyword>
<keyword evidence="3 5" id="KW-1133">Transmembrane helix</keyword>
<feature type="transmembrane region" description="Helical" evidence="5">
    <location>
        <begin position="256"/>
        <end position="276"/>
    </location>
</feature>
<feature type="transmembrane region" description="Helical" evidence="5">
    <location>
        <begin position="25"/>
        <end position="43"/>
    </location>
</feature>
<evidence type="ECO:0000256" key="3">
    <source>
        <dbReference type="ARBA" id="ARBA00022989"/>
    </source>
</evidence>
<organism evidence="6 7">
    <name type="scientific">Fuscovulum ytuae</name>
    <dbReference type="NCBI Taxonomy" id="3042299"/>
    <lineage>
        <taxon>Bacteria</taxon>
        <taxon>Pseudomonadati</taxon>
        <taxon>Pseudomonadota</taxon>
        <taxon>Alphaproteobacteria</taxon>
        <taxon>Rhodobacterales</taxon>
        <taxon>Paracoccaceae</taxon>
        <taxon>Fuscovulum</taxon>
    </lineage>
</organism>
<accession>A0ABY8Q882</accession>
<dbReference type="Gene3D" id="1.20.120.1630">
    <property type="match status" value="1"/>
</dbReference>
<feature type="transmembrane region" description="Helical" evidence="5">
    <location>
        <begin position="132"/>
        <end position="150"/>
    </location>
</feature>
<proteinExistence type="predicted"/>
<evidence type="ECO:0000256" key="4">
    <source>
        <dbReference type="ARBA" id="ARBA00023136"/>
    </source>
</evidence>